<protein>
    <submittedName>
        <fullName evidence="10">ABC transporter permease</fullName>
    </submittedName>
</protein>
<dbReference type="AlphaFoldDB" id="A0A7S7NX51"/>
<evidence type="ECO:0000256" key="3">
    <source>
        <dbReference type="ARBA" id="ARBA00022692"/>
    </source>
</evidence>
<accession>A0A7S7NX51</accession>
<dbReference type="InterPro" id="IPR025857">
    <property type="entry name" value="MacB_PCD"/>
</dbReference>
<feature type="domain" description="ABC3 transporter permease C-terminal" evidence="8">
    <location>
        <begin position="769"/>
        <end position="877"/>
    </location>
</feature>
<dbReference type="Proteomes" id="UP000593892">
    <property type="component" value="Chromosome"/>
</dbReference>
<feature type="transmembrane region" description="Helical" evidence="7">
    <location>
        <begin position="353"/>
        <end position="377"/>
    </location>
</feature>
<keyword evidence="2" id="KW-1003">Cell membrane</keyword>
<keyword evidence="5 7" id="KW-0472">Membrane</keyword>
<feature type="transmembrane region" description="Helical" evidence="7">
    <location>
        <begin position="764"/>
        <end position="785"/>
    </location>
</feature>
<dbReference type="InterPro" id="IPR047928">
    <property type="entry name" value="Perm_prefix_1"/>
</dbReference>
<feature type="transmembrane region" description="Helical" evidence="7">
    <location>
        <begin position="797"/>
        <end position="815"/>
    </location>
</feature>
<evidence type="ECO:0000313" key="11">
    <source>
        <dbReference type="Proteomes" id="UP000593892"/>
    </source>
</evidence>
<feature type="domain" description="ABC3 transporter permease C-terminal" evidence="8">
    <location>
        <begin position="361"/>
        <end position="477"/>
    </location>
</feature>
<evidence type="ECO:0000256" key="2">
    <source>
        <dbReference type="ARBA" id="ARBA00022475"/>
    </source>
</evidence>
<dbReference type="RefSeq" id="WP_194453080.1">
    <property type="nucleotide sequence ID" value="NZ_CP063849.1"/>
</dbReference>
<feature type="transmembrane region" description="Helical" evidence="7">
    <location>
        <begin position="821"/>
        <end position="840"/>
    </location>
</feature>
<feature type="transmembrane region" description="Helical" evidence="7">
    <location>
        <begin position="852"/>
        <end position="874"/>
    </location>
</feature>
<reference evidence="10 11" key="1">
    <citation type="submission" date="2020-10" db="EMBL/GenBank/DDBJ databases">
        <title>Complete genome sequence of Paludibaculum fermentans P105T, a facultatively anaerobic acidobacterium capable of dissimilatory Fe(III) reduction.</title>
        <authorList>
            <person name="Dedysh S.N."/>
            <person name="Beletsky A.V."/>
            <person name="Kulichevskaya I.S."/>
            <person name="Mardanov A.V."/>
            <person name="Ravin N.V."/>
        </authorList>
    </citation>
    <scope>NUCLEOTIDE SEQUENCE [LARGE SCALE GENOMIC DNA]</scope>
    <source>
        <strain evidence="10 11">P105</strain>
    </source>
</reference>
<dbReference type="InterPro" id="IPR017800">
    <property type="entry name" value="ADOP"/>
</dbReference>
<keyword evidence="4 7" id="KW-1133">Transmembrane helix</keyword>
<feature type="domain" description="MacB-like periplasmic core" evidence="9">
    <location>
        <begin position="517"/>
        <end position="696"/>
    </location>
</feature>
<evidence type="ECO:0000256" key="1">
    <source>
        <dbReference type="ARBA" id="ARBA00004651"/>
    </source>
</evidence>
<dbReference type="PANTHER" id="PTHR30572:SF4">
    <property type="entry name" value="ABC TRANSPORTER PERMEASE YTRF"/>
    <property type="match status" value="1"/>
</dbReference>
<dbReference type="NCBIfam" id="TIGR03434">
    <property type="entry name" value="ADOP"/>
    <property type="match status" value="1"/>
</dbReference>
<evidence type="ECO:0000256" key="7">
    <source>
        <dbReference type="SAM" id="Phobius"/>
    </source>
</evidence>
<name>A0A7S7NX51_PALFE</name>
<dbReference type="GO" id="GO:0022857">
    <property type="term" value="F:transmembrane transporter activity"/>
    <property type="evidence" value="ECO:0007669"/>
    <property type="project" value="TreeGrafter"/>
</dbReference>
<dbReference type="KEGG" id="pfer:IRI77_16185"/>
<dbReference type="NCBIfam" id="NF038403">
    <property type="entry name" value="perm_prefix_1"/>
    <property type="match status" value="1"/>
</dbReference>
<gene>
    <name evidence="10" type="ORF">IRI77_16185</name>
</gene>
<evidence type="ECO:0000256" key="4">
    <source>
        <dbReference type="ARBA" id="ARBA00022989"/>
    </source>
</evidence>
<keyword evidence="11" id="KW-1185">Reference proteome</keyword>
<dbReference type="EMBL" id="CP063849">
    <property type="protein sequence ID" value="QOY91426.1"/>
    <property type="molecule type" value="Genomic_DNA"/>
</dbReference>
<dbReference type="PANTHER" id="PTHR30572">
    <property type="entry name" value="MEMBRANE COMPONENT OF TRANSPORTER-RELATED"/>
    <property type="match status" value="1"/>
</dbReference>
<keyword evidence="3 7" id="KW-0812">Transmembrane</keyword>
<evidence type="ECO:0000256" key="5">
    <source>
        <dbReference type="ARBA" id="ARBA00023136"/>
    </source>
</evidence>
<organism evidence="10 11">
    <name type="scientific">Paludibaculum fermentans</name>
    <dbReference type="NCBI Taxonomy" id="1473598"/>
    <lineage>
        <taxon>Bacteria</taxon>
        <taxon>Pseudomonadati</taxon>
        <taxon>Acidobacteriota</taxon>
        <taxon>Terriglobia</taxon>
        <taxon>Bryobacterales</taxon>
        <taxon>Bryobacteraceae</taxon>
        <taxon>Paludibaculum</taxon>
    </lineage>
</organism>
<dbReference type="Pfam" id="PF02687">
    <property type="entry name" value="FtsX"/>
    <property type="match status" value="2"/>
</dbReference>
<dbReference type="GO" id="GO:0005886">
    <property type="term" value="C:plasma membrane"/>
    <property type="evidence" value="ECO:0007669"/>
    <property type="project" value="UniProtKB-SubCell"/>
</dbReference>
<evidence type="ECO:0000256" key="6">
    <source>
        <dbReference type="ARBA" id="ARBA00038076"/>
    </source>
</evidence>
<sequence>MIVWREWWQRLRGALGSRAEHTDLDEELSAHLAMLTDEHAAQGMTPAEAARAARLALGGQQQIKEAYQDQHGIPFVESLWHDLRHAARSLRSNPGFSTVVLLTMALGIGVNTSVFSVLYSAWLAPMRYADPSSLVDASVKNLQNGWQTGGTTWANFADWSSANQAFTGLGAYRIQHLASLTGGGEPEEVSLARVSANLFPLLGVAPALGRGLAEMDDRAEGGRSAVLSHGYWRTHFDGNPGVLGRSISVDGEAFTIVGVMPEGFAFPPGWPVAYQPPLWLSLNLTPEQRTQRGSHSLGVVGRRRPGVSLGQAQAEMEAIVSRLAAAYPPENSGYGAWITPLSETRQAREVRPALALLMAGACLVLLIACANVANLLLVRGAARRREFAIRQALGVSGGRLLRQVLTESALLGLLGGAAGLIVAGVCLPLLQALLPRSMPHMAEVRLNPAVLAFSAACSLGCGLLFGLAPAFRASRVSIEQALRQSARTIAPRSRLARGLVVAEMGLALVLLTTGGLLTESFRRVSSVSFGFDREHVLTMRVTLPKQKYGSAAGILAFRRDLLAKAAQLPGITAVGTVDAIPLGTLSSGTDFDIEGRAAQPRLHCGLGKVSGDYLRAMGIPLRAGRYFTDGDRAGTERVAVVSESVSRRYWPQGGAVGRRIRLDETGRNDWFTVVGVVSDVRHLRADRPPEETIYALNDQMDEATQKNATSRLNVLVVRTANDPAGLAASLRLALREVDPGQPAADLMTMDQLVDRNIAGRKLNAFLLGSFSVLALVLAAIGLFGAVSAMVAGRSAEIGVRMALGAGPGSVAILVLREAGTLAVAGLLLGALGAAAAGRVLQGFLYDVHPGDPTVLAGVAGVLGLAMIAATVTPIRRALGVDPLSVLRED</sequence>
<evidence type="ECO:0000259" key="8">
    <source>
        <dbReference type="Pfam" id="PF02687"/>
    </source>
</evidence>
<feature type="domain" description="MacB-like periplasmic core" evidence="9">
    <location>
        <begin position="98"/>
        <end position="318"/>
    </location>
</feature>
<feature type="transmembrane region" description="Helical" evidence="7">
    <location>
        <begin position="98"/>
        <end position="122"/>
    </location>
</feature>
<dbReference type="InterPro" id="IPR003838">
    <property type="entry name" value="ABC3_permease_C"/>
</dbReference>
<evidence type="ECO:0000313" key="10">
    <source>
        <dbReference type="EMBL" id="QOY91426.1"/>
    </source>
</evidence>
<dbReference type="InterPro" id="IPR050250">
    <property type="entry name" value="Macrolide_Exporter_MacB"/>
</dbReference>
<comment type="similarity">
    <text evidence="6">Belongs to the ABC-4 integral membrane protein family.</text>
</comment>
<comment type="subcellular location">
    <subcellularLocation>
        <location evidence="1">Cell membrane</location>
        <topology evidence="1">Multi-pass membrane protein</topology>
    </subcellularLocation>
</comment>
<feature type="transmembrane region" description="Helical" evidence="7">
    <location>
        <begin position="450"/>
        <end position="474"/>
    </location>
</feature>
<feature type="transmembrane region" description="Helical" evidence="7">
    <location>
        <begin position="409"/>
        <end position="430"/>
    </location>
</feature>
<proteinExistence type="inferred from homology"/>
<dbReference type="Pfam" id="PF12704">
    <property type="entry name" value="MacB_PCD"/>
    <property type="match status" value="2"/>
</dbReference>
<evidence type="ECO:0000259" key="9">
    <source>
        <dbReference type="Pfam" id="PF12704"/>
    </source>
</evidence>